<dbReference type="Pfam" id="PF00494">
    <property type="entry name" value="SQS_PSY"/>
    <property type="match status" value="1"/>
</dbReference>
<dbReference type="PANTHER" id="PTHR21181:SF13">
    <property type="entry name" value="NADH DEHYDROGENASE (UBIQUINONE) COMPLEX I, ASSEMBLY FACTOR 6"/>
    <property type="match status" value="1"/>
</dbReference>
<dbReference type="Gene3D" id="1.10.600.10">
    <property type="entry name" value="Farnesyl Diphosphate Synthase"/>
    <property type="match status" value="1"/>
</dbReference>
<keyword evidence="3" id="KW-0809">Transit peptide</keyword>
<evidence type="ECO:0000313" key="8">
    <source>
        <dbReference type="Proteomes" id="UP001152885"/>
    </source>
</evidence>
<comment type="subcellular location">
    <subcellularLocation>
        <location evidence="1">Mitochondrion inner membrane</location>
    </subcellularLocation>
</comment>
<sequence length="389" mass="44509">MNVTRSTINNNNKIWLKYYSTTNTKLLISNAQENLYQLLEENDRSSYIISHYIPEPCRNSFLAIRAFNFEINKINQGGSNSQSIAYKASNQLSNTLGASTSDLKFKFWSDLLLKVFTSNSNQLDFGEPIAILLKDGLNNNLNLDLTCFQKFLQTRRLFIKNNGTFKSINDICSYGEGTYSQLNYLTQGLLLSSSISPSSIELLENSKILQNLLSDISAHIGQATAIGSMIIALQYYAKSRNQIILPIDLMNENELSQEELLKLFQGYNNDNSNDIKEKLKNIVFAMATTANDHLLSASDKLNKSKLEIKEVINKVNNGEINSRLISGNYPKWRGDIPDALFIPFMINIPTNLYLKKLEKYDFDVFNSKLHQKEWRLAWTSFKNYYRRSI</sequence>
<evidence type="ECO:0000256" key="6">
    <source>
        <dbReference type="ARBA" id="ARBA00038273"/>
    </source>
</evidence>
<evidence type="ECO:0000256" key="2">
    <source>
        <dbReference type="ARBA" id="ARBA00022792"/>
    </source>
</evidence>
<dbReference type="PANTHER" id="PTHR21181">
    <property type="match status" value="1"/>
</dbReference>
<organism evidence="7 8">
    <name type="scientific">Candida verbasci</name>
    <dbReference type="NCBI Taxonomy" id="1227364"/>
    <lineage>
        <taxon>Eukaryota</taxon>
        <taxon>Fungi</taxon>
        <taxon>Dikarya</taxon>
        <taxon>Ascomycota</taxon>
        <taxon>Saccharomycotina</taxon>
        <taxon>Pichiomycetes</taxon>
        <taxon>Debaryomycetaceae</taxon>
        <taxon>Candida/Lodderomyces clade</taxon>
        <taxon>Candida</taxon>
    </lineage>
</organism>
<evidence type="ECO:0000256" key="3">
    <source>
        <dbReference type="ARBA" id="ARBA00022946"/>
    </source>
</evidence>
<keyword evidence="2" id="KW-0999">Mitochondrion inner membrane</keyword>
<name>A0A9W4TUA4_9ASCO</name>
<reference evidence="7" key="1">
    <citation type="submission" date="2022-12" db="EMBL/GenBank/DDBJ databases">
        <authorList>
            <person name="Brejova B."/>
        </authorList>
    </citation>
    <scope>NUCLEOTIDE SEQUENCE</scope>
</reference>
<dbReference type="Proteomes" id="UP001152885">
    <property type="component" value="Unassembled WGS sequence"/>
</dbReference>
<dbReference type="GO" id="GO:0032981">
    <property type="term" value="P:mitochondrial respiratory chain complex I assembly"/>
    <property type="evidence" value="ECO:0007669"/>
    <property type="project" value="TreeGrafter"/>
</dbReference>
<dbReference type="EMBL" id="CANTUO010000003">
    <property type="protein sequence ID" value="CAI5758461.1"/>
    <property type="molecule type" value="Genomic_DNA"/>
</dbReference>
<protein>
    <submittedName>
        <fullName evidence="7">Uncharacterized protein</fullName>
    </submittedName>
</protein>
<accession>A0A9W4TUA4</accession>
<keyword evidence="8" id="KW-1185">Reference proteome</keyword>
<proteinExistence type="inferred from homology"/>
<evidence type="ECO:0000313" key="7">
    <source>
        <dbReference type="EMBL" id="CAI5758461.1"/>
    </source>
</evidence>
<comment type="similarity">
    <text evidence="6">Belongs to the NDUFAF6 family.</text>
</comment>
<dbReference type="InterPro" id="IPR002060">
    <property type="entry name" value="Squ/phyt_synthse"/>
</dbReference>
<evidence type="ECO:0000256" key="5">
    <source>
        <dbReference type="ARBA" id="ARBA00023136"/>
    </source>
</evidence>
<dbReference type="InterPro" id="IPR008949">
    <property type="entry name" value="Isoprenoid_synthase_dom_sf"/>
</dbReference>
<keyword evidence="4" id="KW-0496">Mitochondrion</keyword>
<dbReference type="SUPFAM" id="SSF48576">
    <property type="entry name" value="Terpenoid synthases"/>
    <property type="match status" value="1"/>
</dbReference>
<dbReference type="OrthoDB" id="270318at2759"/>
<evidence type="ECO:0000256" key="1">
    <source>
        <dbReference type="ARBA" id="ARBA00004273"/>
    </source>
</evidence>
<gene>
    <name evidence="7" type="ORF">CANVERA_P2973</name>
</gene>
<evidence type="ECO:0000256" key="4">
    <source>
        <dbReference type="ARBA" id="ARBA00023128"/>
    </source>
</evidence>
<comment type="caution">
    <text evidence="7">The sequence shown here is derived from an EMBL/GenBank/DDBJ whole genome shotgun (WGS) entry which is preliminary data.</text>
</comment>
<dbReference type="GO" id="GO:0005743">
    <property type="term" value="C:mitochondrial inner membrane"/>
    <property type="evidence" value="ECO:0007669"/>
    <property type="project" value="UniProtKB-SubCell"/>
</dbReference>
<keyword evidence="5" id="KW-0472">Membrane</keyword>
<dbReference type="AlphaFoldDB" id="A0A9W4TUA4"/>